<gene>
    <name evidence="12" type="ORF">MUG09_10330</name>
</gene>
<dbReference type="SUPFAM" id="SSF55957">
    <property type="entry name" value="Phosphoglucomutase, C-terminal domain"/>
    <property type="match status" value="1"/>
</dbReference>
<reference evidence="13" key="1">
    <citation type="journal article" date="2024" name="J Bioinform Genom">
        <title>Complete genome sequence of the type strain bacterium Sphaerochaeta associata GLS2t (VKM B-2742)t.</title>
        <authorList>
            <person name="Troshina O.Y."/>
            <person name="Tepeeva A.N."/>
            <person name="Arzamasceva V.O."/>
            <person name="Whitman W.B."/>
            <person name="Varghese N."/>
            <person name="Shapiro N."/>
            <person name="Woyke T."/>
            <person name="Kripides N.C."/>
            <person name="Vasilenko O.V."/>
        </authorList>
    </citation>
    <scope>NUCLEOTIDE SEQUENCE [LARGE SCALE GENOMIC DNA]</scope>
    <source>
        <strain evidence="13">GLS2T</strain>
    </source>
</reference>
<evidence type="ECO:0000259" key="11">
    <source>
        <dbReference type="Pfam" id="PF02880"/>
    </source>
</evidence>
<dbReference type="InterPro" id="IPR005846">
    <property type="entry name" value="A-D-PHexomutase_a/b/a-III"/>
</dbReference>
<protein>
    <submittedName>
        <fullName evidence="12">Phosphomannomutase/phosphoglucomutase</fullName>
    </submittedName>
</protein>
<dbReference type="PANTHER" id="PTHR43771:SF1">
    <property type="entry name" value="PHOSPHOMANNOMUTASE"/>
    <property type="match status" value="1"/>
</dbReference>
<accession>A0ABY4D6N1</accession>
<dbReference type="Gene3D" id="3.30.310.50">
    <property type="entry name" value="Alpha-D-phosphohexomutase, C-terminal domain"/>
    <property type="match status" value="1"/>
</dbReference>
<keyword evidence="5 7" id="KW-0460">Magnesium</keyword>
<dbReference type="PROSITE" id="PS00710">
    <property type="entry name" value="PGM_PMM"/>
    <property type="match status" value="1"/>
</dbReference>
<keyword evidence="4 7" id="KW-0479">Metal-binding</keyword>
<dbReference type="PANTHER" id="PTHR43771">
    <property type="entry name" value="PHOSPHOMANNOMUTASE"/>
    <property type="match status" value="1"/>
</dbReference>
<dbReference type="EMBL" id="CP094929">
    <property type="protein sequence ID" value="UOM49954.1"/>
    <property type="molecule type" value="Genomic_DNA"/>
</dbReference>
<dbReference type="InterPro" id="IPR005844">
    <property type="entry name" value="A-D-PHexomutase_a/b/a-I"/>
</dbReference>
<evidence type="ECO:0000256" key="2">
    <source>
        <dbReference type="ARBA" id="ARBA00010231"/>
    </source>
</evidence>
<dbReference type="PRINTS" id="PR00509">
    <property type="entry name" value="PGMPMM"/>
</dbReference>
<dbReference type="RefSeq" id="WP_244771348.1">
    <property type="nucleotide sequence ID" value="NZ_CP094929.1"/>
</dbReference>
<dbReference type="Gene3D" id="3.40.120.10">
    <property type="entry name" value="Alpha-D-Glucose-1,6-Bisphosphate, subunit A, domain 3"/>
    <property type="match status" value="3"/>
</dbReference>
<evidence type="ECO:0000256" key="1">
    <source>
        <dbReference type="ARBA" id="ARBA00001946"/>
    </source>
</evidence>
<keyword evidence="3" id="KW-0597">Phosphoprotein</keyword>
<dbReference type="InterPro" id="IPR005845">
    <property type="entry name" value="A-D-PHexomutase_a/b/a-II"/>
</dbReference>
<dbReference type="Pfam" id="PF00408">
    <property type="entry name" value="PGM_PMM_IV"/>
    <property type="match status" value="1"/>
</dbReference>
<evidence type="ECO:0000313" key="13">
    <source>
        <dbReference type="Proteomes" id="UP000829708"/>
    </source>
</evidence>
<dbReference type="Pfam" id="PF02878">
    <property type="entry name" value="PGM_PMM_I"/>
    <property type="match status" value="1"/>
</dbReference>
<proteinExistence type="inferred from homology"/>
<evidence type="ECO:0000256" key="7">
    <source>
        <dbReference type="RuleBase" id="RU004326"/>
    </source>
</evidence>
<dbReference type="InterPro" id="IPR005841">
    <property type="entry name" value="Alpha-D-phosphohexomutase_SF"/>
</dbReference>
<name>A0ABY4D6N1_9SPIR</name>
<dbReference type="Pfam" id="PF02880">
    <property type="entry name" value="PGM_PMM_III"/>
    <property type="match status" value="1"/>
</dbReference>
<evidence type="ECO:0000256" key="5">
    <source>
        <dbReference type="ARBA" id="ARBA00022842"/>
    </source>
</evidence>
<evidence type="ECO:0000256" key="3">
    <source>
        <dbReference type="ARBA" id="ARBA00022553"/>
    </source>
</evidence>
<sequence length="445" mass="49798">MGAFKAYDIRGIYNKDFNKDTVYKIGYFLPKLLKSKVVLVGRDVRTSSEEIFEYLCKGITDSGSDVYDIGLATTPMVYFSTVHFEVDASVQITASHNPAKYNGLKVSRTKAVPVGSDSGLQELEQMVLGDPIVVASKKGNIIAKDARSPYLAFLKQFVPDTSNLNLSIDCSHGMANLLVKDLLGEHHHYLYDHFDGTFPAHEPNPLEVENCKDLEEAVLKNKSDIGVIYDGDADRVMFLDENGRFLQPDYITSVLGYYYLGKEKGNVLVDIRTSRSTTEYLTKLGANVHIWKVGHAFAKTKLRDLGAIFGGELAGHYYFRDFYNCDSGFLASLIVLQVVGELKKKGISIGAFIDSVIAYANSGEINFKLESKDAAMAALYARFAEQDKPVKVMDFDGYRIEFDSWWFNVRKSNTEPYLRLVVEAKSAEELALRTGELSEIIKKFN</sequence>
<organism evidence="12 13">
    <name type="scientific">Sphaerochaeta associata</name>
    <dbReference type="NCBI Taxonomy" id="1129264"/>
    <lineage>
        <taxon>Bacteria</taxon>
        <taxon>Pseudomonadati</taxon>
        <taxon>Spirochaetota</taxon>
        <taxon>Spirochaetia</taxon>
        <taxon>Spirochaetales</taxon>
        <taxon>Sphaerochaetaceae</taxon>
        <taxon>Sphaerochaeta</taxon>
    </lineage>
</organism>
<keyword evidence="6" id="KW-0413">Isomerase</keyword>
<dbReference type="SUPFAM" id="SSF53738">
    <property type="entry name" value="Phosphoglucomutase, first 3 domains"/>
    <property type="match status" value="3"/>
</dbReference>
<dbReference type="CDD" id="cd03089">
    <property type="entry name" value="PMM_PGM"/>
    <property type="match status" value="1"/>
</dbReference>
<comment type="cofactor">
    <cofactor evidence="1">
        <name>Mg(2+)</name>
        <dbReference type="ChEBI" id="CHEBI:18420"/>
    </cofactor>
</comment>
<evidence type="ECO:0000259" key="10">
    <source>
        <dbReference type="Pfam" id="PF02879"/>
    </source>
</evidence>
<feature type="domain" description="Alpha-D-phosphohexomutase alpha/beta/alpha" evidence="10">
    <location>
        <begin position="149"/>
        <end position="243"/>
    </location>
</feature>
<dbReference type="InterPro" id="IPR005843">
    <property type="entry name" value="A-D-PHexomutase_C"/>
</dbReference>
<evidence type="ECO:0000256" key="4">
    <source>
        <dbReference type="ARBA" id="ARBA00022723"/>
    </source>
</evidence>
<dbReference type="InterPro" id="IPR036900">
    <property type="entry name" value="A-D-PHexomutase_C_sf"/>
</dbReference>
<feature type="domain" description="Alpha-D-phosphohexomutase alpha/beta/alpha" evidence="11">
    <location>
        <begin position="248"/>
        <end position="345"/>
    </location>
</feature>
<dbReference type="Proteomes" id="UP000829708">
    <property type="component" value="Chromosome"/>
</dbReference>
<evidence type="ECO:0000259" key="9">
    <source>
        <dbReference type="Pfam" id="PF02878"/>
    </source>
</evidence>
<dbReference type="InterPro" id="IPR016066">
    <property type="entry name" value="A-D-PHexomutase_CS"/>
</dbReference>
<feature type="domain" description="Alpha-D-phosphohexomutase alpha/beta/alpha" evidence="9">
    <location>
        <begin position="3"/>
        <end position="125"/>
    </location>
</feature>
<dbReference type="Pfam" id="PF02879">
    <property type="entry name" value="PGM_PMM_II"/>
    <property type="match status" value="1"/>
</dbReference>
<evidence type="ECO:0000256" key="6">
    <source>
        <dbReference type="ARBA" id="ARBA00023235"/>
    </source>
</evidence>
<evidence type="ECO:0000313" key="12">
    <source>
        <dbReference type="EMBL" id="UOM49954.1"/>
    </source>
</evidence>
<dbReference type="InterPro" id="IPR016055">
    <property type="entry name" value="A-D-PHexomutase_a/b/a-I/II/III"/>
</dbReference>
<feature type="domain" description="Alpha-D-phosphohexomutase C-terminal" evidence="8">
    <location>
        <begin position="364"/>
        <end position="431"/>
    </location>
</feature>
<comment type="similarity">
    <text evidence="2 7">Belongs to the phosphohexose mutase family.</text>
</comment>
<keyword evidence="13" id="KW-1185">Reference proteome</keyword>
<evidence type="ECO:0000259" key="8">
    <source>
        <dbReference type="Pfam" id="PF00408"/>
    </source>
</evidence>